<evidence type="ECO:0000256" key="1">
    <source>
        <dbReference type="RuleBase" id="RU365086"/>
    </source>
</evidence>
<dbReference type="GO" id="GO:0004343">
    <property type="term" value="F:glucosamine 6-phosphate N-acetyltransferase activity"/>
    <property type="evidence" value="ECO:0007669"/>
    <property type="project" value="UniProtKB-UniRule"/>
</dbReference>
<comment type="catalytic activity">
    <reaction evidence="1">
        <text>D-glucosamine 6-phosphate + acetyl-CoA = N-acetyl-D-glucosamine 6-phosphate + CoA + H(+)</text>
        <dbReference type="Rhea" id="RHEA:10292"/>
        <dbReference type="ChEBI" id="CHEBI:15378"/>
        <dbReference type="ChEBI" id="CHEBI:57287"/>
        <dbReference type="ChEBI" id="CHEBI:57288"/>
        <dbReference type="ChEBI" id="CHEBI:57513"/>
        <dbReference type="ChEBI" id="CHEBI:58725"/>
        <dbReference type="EC" id="2.3.1.4"/>
    </reaction>
</comment>
<dbReference type="Proteomes" id="UP000269793">
    <property type="component" value="Chromosome V"/>
</dbReference>
<organism evidence="3 4">
    <name type="scientific">Malassezia restricta (strain ATCC 96810 / NBRC 103918 / CBS 7877)</name>
    <name type="common">Seborrheic dermatitis infection agent</name>
    <dbReference type="NCBI Taxonomy" id="425264"/>
    <lineage>
        <taxon>Eukaryota</taxon>
        <taxon>Fungi</taxon>
        <taxon>Dikarya</taxon>
        <taxon>Basidiomycota</taxon>
        <taxon>Ustilaginomycotina</taxon>
        <taxon>Malasseziomycetes</taxon>
        <taxon>Malasseziales</taxon>
        <taxon>Malasseziaceae</taxon>
        <taxon>Malassezia</taxon>
    </lineage>
</organism>
<comment type="similarity">
    <text evidence="1">Belongs to the acetyltransferase family. GNA1 subfamily.</text>
</comment>
<dbReference type="PANTHER" id="PTHR13355">
    <property type="entry name" value="GLUCOSAMINE 6-PHOSPHATE N-ACETYLTRANSFERASE"/>
    <property type="match status" value="1"/>
</dbReference>
<dbReference type="PANTHER" id="PTHR13355:SF11">
    <property type="entry name" value="GLUCOSAMINE 6-PHOSPHATE N-ACETYLTRANSFERASE"/>
    <property type="match status" value="1"/>
</dbReference>
<dbReference type="SUPFAM" id="SSF55729">
    <property type="entry name" value="Acyl-CoA N-acyltransferases (Nat)"/>
    <property type="match status" value="1"/>
</dbReference>
<gene>
    <name evidence="3" type="primary">gna1</name>
    <name evidence="3" type="ORF">DNF11_2697</name>
</gene>
<dbReference type="CDD" id="cd04301">
    <property type="entry name" value="NAT_SF"/>
    <property type="match status" value="1"/>
</dbReference>
<comment type="pathway">
    <text evidence="1">Nucleotide-sugar biosynthesis; UDP-N-acetyl-alpha-D-glucosamine biosynthesis; N-acetyl-alpha-D-glucosamine 1-phosphate from alpha-D-glucosamine 6-phosphate (route I): step 1/2.</text>
</comment>
<dbReference type="PROSITE" id="PS51186">
    <property type="entry name" value="GNAT"/>
    <property type="match status" value="1"/>
</dbReference>
<dbReference type="InterPro" id="IPR000182">
    <property type="entry name" value="GNAT_dom"/>
</dbReference>
<keyword evidence="4" id="KW-1185">Reference proteome</keyword>
<proteinExistence type="inferred from homology"/>
<dbReference type="EC" id="2.3.1.4" evidence="1"/>
<dbReference type="VEuPathDB" id="FungiDB:DNF11_2697"/>
<evidence type="ECO:0000259" key="2">
    <source>
        <dbReference type="PROSITE" id="PS51186"/>
    </source>
</evidence>
<keyword evidence="1 3" id="KW-0808">Transferase</keyword>
<sequence length="177" mass="19518">MPFTPDSDLELSFPAELIPTDLNDRLAQHNLRIRPLASSDHGRGHIRVLASLTSVADPGEKAWRERFYELAKSNTSASKYYICVIVSKETDELVATGTVFLEPKFLRSLATAGHIEDIAVDTSMQGRGLGKILISALTTLSEKAGAYKTLLDCSDDNVPFYKKCGYDVKGLQMSKYT</sequence>
<name>A0A3G2SBJ9_MALR7</name>
<evidence type="ECO:0000313" key="4">
    <source>
        <dbReference type="Proteomes" id="UP000269793"/>
    </source>
</evidence>
<keyword evidence="1 3" id="KW-0012">Acyltransferase</keyword>
<dbReference type="STRING" id="425264.A0A3G2SBJ9"/>
<dbReference type="UniPathway" id="UPA00113">
    <property type="reaction ID" value="UER00529"/>
</dbReference>
<dbReference type="OrthoDB" id="10039976at2759"/>
<protein>
    <recommendedName>
        <fullName evidence="1">Glucosamine 6-phosphate N-acetyltransferase</fullName>
        <ecNumber evidence="1">2.3.1.4</ecNumber>
    </recommendedName>
</protein>
<accession>A0A3G2SBJ9</accession>
<evidence type="ECO:0000313" key="3">
    <source>
        <dbReference type="EMBL" id="AYO43647.1"/>
    </source>
</evidence>
<dbReference type="AlphaFoldDB" id="A0A3G2SBJ9"/>
<dbReference type="Pfam" id="PF00583">
    <property type="entry name" value="Acetyltransf_1"/>
    <property type="match status" value="1"/>
</dbReference>
<dbReference type="GO" id="GO:0006048">
    <property type="term" value="P:UDP-N-acetylglucosamine biosynthetic process"/>
    <property type="evidence" value="ECO:0007669"/>
    <property type="project" value="UniProtKB-UniRule"/>
</dbReference>
<dbReference type="InterPro" id="IPR039143">
    <property type="entry name" value="GNPNAT1-like"/>
</dbReference>
<reference evidence="3 4" key="1">
    <citation type="submission" date="2018-10" db="EMBL/GenBank/DDBJ databases">
        <title>Complete genome sequence of Malassezia restricta CBS 7877.</title>
        <authorList>
            <person name="Morand S.C."/>
            <person name="Bertignac M."/>
            <person name="Iltis A."/>
            <person name="Kolder I."/>
            <person name="Pirovano W."/>
            <person name="Jourdain R."/>
            <person name="Clavaud C."/>
        </authorList>
    </citation>
    <scope>NUCLEOTIDE SEQUENCE [LARGE SCALE GENOMIC DNA]</scope>
    <source>
        <strain evidence="3 4">CBS 7877</strain>
    </source>
</reference>
<dbReference type="EMBL" id="CP033152">
    <property type="protein sequence ID" value="AYO43647.1"/>
    <property type="molecule type" value="Genomic_DNA"/>
</dbReference>
<feature type="domain" description="N-acetyltransferase" evidence="2">
    <location>
        <begin position="31"/>
        <end position="177"/>
    </location>
</feature>
<dbReference type="InterPro" id="IPR016181">
    <property type="entry name" value="Acyl_CoA_acyltransferase"/>
</dbReference>
<dbReference type="Gene3D" id="3.40.630.30">
    <property type="match status" value="1"/>
</dbReference>